<dbReference type="PROSITE" id="PS50109">
    <property type="entry name" value="HIS_KIN"/>
    <property type="match status" value="1"/>
</dbReference>
<proteinExistence type="predicted"/>
<evidence type="ECO:0000256" key="6">
    <source>
        <dbReference type="ARBA" id="ARBA00022692"/>
    </source>
</evidence>
<evidence type="ECO:0000259" key="13">
    <source>
        <dbReference type="PROSITE" id="PS50109"/>
    </source>
</evidence>
<dbReference type="EC" id="2.7.13.3" evidence="3"/>
<dbReference type="InterPro" id="IPR003660">
    <property type="entry name" value="HAMP_dom"/>
</dbReference>
<dbReference type="Pfam" id="PF02518">
    <property type="entry name" value="HATPase_c"/>
    <property type="match status" value="1"/>
</dbReference>
<dbReference type="EMBL" id="RRUE01000002">
    <property type="protein sequence ID" value="RRN44163.1"/>
    <property type="molecule type" value="Genomic_DNA"/>
</dbReference>
<evidence type="ECO:0000256" key="2">
    <source>
        <dbReference type="ARBA" id="ARBA00004370"/>
    </source>
</evidence>
<evidence type="ECO:0000256" key="8">
    <source>
        <dbReference type="ARBA" id="ARBA00022989"/>
    </source>
</evidence>
<keyword evidence="6 12" id="KW-0812">Transmembrane</keyword>
<evidence type="ECO:0000256" key="1">
    <source>
        <dbReference type="ARBA" id="ARBA00000085"/>
    </source>
</evidence>
<feature type="compositionally biased region" description="Polar residues" evidence="11">
    <location>
        <begin position="431"/>
        <end position="440"/>
    </location>
</feature>
<evidence type="ECO:0000256" key="10">
    <source>
        <dbReference type="ARBA" id="ARBA00023136"/>
    </source>
</evidence>
<reference evidence="15 16" key="1">
    <citation type="submission" date="2018-11" db="EMBL/GenBank/DDBJ databases">
        <title>Genome sequencing of Lautropia sp. KCOM 2505 (= ChDC F240).</title>
        <authorList>
            <person name="Kook J.-K."/>
            <person name="Park S.-N."/>
            <person name="Lim Y.K."/>
        </authorList>
    </citation>
    <scope>NUCLEOTIDE SEQUENCE [LARGE SCALE GENOMIC DNA]</scope>
    <source>
        <strain evidence="15 16">KCOM 2505</strain>
    </source>
</reference>
<comment type="subcellular location">
    <subcellularLocation>
        <location evidence="2">Membrane</location>
    </subcellularLocation>
</comment>
<dbReference type="CDD" id="cd00082">
    <property type="entry name" value="HisKA"/>
    <property type="match status" value="1"/>
</dbReference>
<dbReference type="CDD" id="cd06225">
    <property type="entry name" value="HAMP"/>
    <property type="match status" value="1"/>
</dbReference>
<keyword evidence="16" id="KW-1185">Reference proteome</keyword>
<dbReference type="SUPFAM" id="SSF55874">
    <property type="entry name" value="ATPase domain of HSP90 chaperone/DNA topoisomerase II/histidine kinase"/>
    <property type="match status" value="1"/>
</dbReference>
<dbReference type="Gene3D" id="3.30.565.10">
    <property type="entry name" value="Histidine kinase-like ATPase, C-terminal domain"/>
    <property type="match status" value="1"/>
</dbReference>
<dbReference type="SUPFAM" id="SSF47384">
    <property type="entry name" value="Homodimeric domain of signal transducing histidine kinase"/>
    <property type="match status" value="1"/>
</dbReference>
<organism evidence="15 16">
    <name type="scientific">Lautropia dentalis</name>
    <dbReference type="NCBI Taxonomy" id="2490857"/>
    <lineage>
        <taxon>Bacteria</taxon>
        <taxon>Pseudomonadati</taxon>
        <taxon>Pseudomonadota</taxon>
        <taxon>Betaproteobacteria</taxon>
        <taxon>Burkholderiales</taxon>
        <taxon>Burkholderiaceae</taxon>
        <taxon>Lautropia</taxon>
    </lineage>
</organism>
<feature type="transmembrane region" description="Helical" evidence="12">
    <location>
        <begin position="97"/>
        <end position="118"/>
    </location>
</feature>
<dbReference type="InterPro" id="IPR003594">
    <property type="entry name" value="HATPase_dom"/>
</dbReference>
<dbReference type="InterPro" id="IPR036890">
    <property type="entry name" value="HATPase_C_sf"/>
</dbReference>
<gene>
    <name evidence="15" type="ORF">EHV23_12460</name>
</gene>
<dbReference type="GO" id="GO:0000155">
    <property type="term" value="F:phosphorelay sensor kinase activity"/>
    <property type="evidence" value="ECO:0007669"/>
    <property type="project" value="InterPro"/>
</dbReference>
<dbReference type="InterPro" id="IPR003661">
    <property type="entry name" value="HisK_dim/P_dom"/>
</dbReference>
<evidence type="ECO:0000259" key="14">
    <source>
        <dbReference type="PROSITE" id="PS50885"/>
    </source>
</evidence>
<dbReference type="Proteomes" id="UP000270261">
    <property type="component" value="Unassembled WGS sequence"/>
</dbReference>
<dbReference type="SMART" id="SM00304">
    <property type="entry name" value="HAMP"/>
    <property type="match status" value="1"/>
</dbReference>
<dbReference type="RefSeq" id="WP_125096358.1">
    <property type="nucleotide sequence ID" value="NZ_RRUE01000002.1"/>
</dbReference>
<dbReference type="AlphaFoldDB" id="A0A426FNA3"/>
<dbReference type="Pfam" id="PF00512">
    <property type="entry name" value="HisKA"/>
    <property type="match status" value="1"/>
</dbReference>
<keyword evidence="7" id="KW-0418">Kinase</keyword>
<evidence type="ECO:0000313" key="15">
    <source>
        <dbReference type="EMBL" id="RRN44163.1"/>
    </source>
</evidence>
<evidence type="ECO:0000256" key="3">
    <source>
        <dbReference type="ARBA" id="ARBA00012438"/>
    </source>
</evidence>
<evidence type="ECO:0000256" key="5">
    <source>
        <dbReference type="ARBA" id="ARBA00022679"/>
    </source>
</evidence>
<feature type="transmembrane region" description="Helical" evidence="12">
    <location>
        <begin position="18"/>
        <end position="36"/>
    </location>
</feature>
<evidence type="ECO:0000256" key="11">
    <source>
        <dbReference type="SAM" id="MobiDB-lite"/>
    </source>
</evidence>
<dbReference type="Gene3D" id="6.10.340.10">
    <property type="match status" value="1"/>
</dbReference>
<dbReference type="GO" id="GO:0005886">
    <property type="term" value="C:plasma membrane"/>
    <property type="evidence" value="ECO:0007669"/>
    <property type="project" value="TreeGrafter"/>
</dbReference>
<keyword evidence="9" id="KW-0902">Two-component regulatory system</keyword>
<dbReference type="PANTHER" id="PTHR45436">
    <property type="entry name" value="SENSOR HISTIDINE KINASE YKOH"/>
    <property type="match status" value="1"/>
</dbReference>
<keyword evidence="8 12" id="KW-1133">Transmembrane helix</keyword>
<dbReference type="SMART" id="SM00387">
    <property type="entry name" value="HATPase_c"/>
    <property type="match status" value="1"/>
</dbReference>
<dbReference type="PANTHER" id="PTHR45436:SF5">
    <property type="entry name" value="SENSOR HISTIDINE KINASE TRCS"/>
    <property type="match status" value="1"/>
</dbReference>
<dbReference type="InterPro" id="IPR005467">
    <property type="entry name" value="His_kinase_dom"/>
</dbReference>
<dbReference type="PRINTS" id="PR00344">
    <property type="entry name" value="BCTRLSENSOR"/>
</dbReference>
<keyword evidence="4" id="KW-0597">Phosphoprotein</keyword>
<evidence type="ECO:0000256" key="7">
    <source>
        <dbReference type="ARBA" id="ARBA00022777"/>
    </source>
</evidence>
<comment type="catalytic activity">
    <reaction evidence="1">
        <text>ATP + protein L-histidine = ADP + protein N-phospho-L-histidine.</text>
        <dbReference type="EC" id="2.7.13.3"/>
    </reaction>
</comment>
<feature type="domain" description="HAMP" evidence="14">
    <location>
        <begin position="120"/>
        <end position="174"/>
    </location>
</feature>
<dbReference type="PROSITE" id="PS50885">
    <property type="entry name" value="HAMP"/>
    <property type="match status" value="1"/>
</dbReference>
<protein>
    <recommendedName>
        <fullName evidence="3">histidine kinase</fullName>
        <ecNumber evidence="3">2.7.13.3</ecNumber>
    </recommendedName>
</protein>
<evidence type="ECO:0000256" key="12">
    <source>
        <dbReference type="SAM" id="Phobius"/>
    </source>
</evidence>
<dbReference type="InterPro" id="IPR004358">
    <property type="entry name" value="Sig_transdc_His_kin-like_C"/>
</dbReference>
<evidence type="ECO:0000256" key="4">
    <source>
        <dbReference type="ARBA" id="ARBA00022553"/>
    </source>
</evidence>
<dbReference type="CDD" id="cd00075">
    <property type="entry name" value="HATPase"/>
    <property type="match status" value="1"/>
</dbReference>
<dbReference type="OrthoDB" id="9804645at2"/>
<dbReference type="SMART" id="SM00388">
    <property type="entry name" value="HisKA"/>
    <property type="match status" value="1"/>
</dbReference>
<sequence>MGERATYAKLWRWISPRMMALALVIVVIFEGGIWYWCEVWEQETRATLPPAVRAEISMLEAQQKKASGVGISLRLQHLYSEYLYPRYLQQDDVQHELLTWGALLGLSLVVIGVGGVWLSLRMSRQLGAVAVAAGNIAKGEFSARADIRRDAPAALKELAQDFNRMASSLERHEREFQASSAAIAHELRTPLTAAKARLQALMDGVLPATSGNYGMIMGQLDQLNRLVHDLYLLSLASAGQLELVQGEFNVRALVQERINWAAPRTVSAGMQVDLDVPDSLVVQGDRDRIGQMLTVLVDNAIRYAASGRWLGIVGQRLADGHIQLQVRDAGSGFPENCLSQVCDRFWRADGSRSRNRGGAGLGMSVAWAICAAHGGELSVSNHPDGGACVTLLLPGVRVKTPANSARARWLRPASPEQSVLSTHGFGAGVGTNESMTRSSP</sequence>
<dbReference type="Gene3D" id="1.10.287.130">
    <property type="match status" value="1"/>
</dbReference>
<evidence type="ECO:0000256" key="9">
    <source>
        <dbReference type="ARBA" id="ARBA00023012"/>
    </source>
</evidence>
<evidence type="ECO:0000313" key="16">
    <source>
        <dbReference type="Proteomes" id="UP000270261"/>
    </source>
</evidence>
<dbReference type="InterPro" id="IPR036097">
    <property type="entry name" value="HisK_dim/P_sf"/>
</dbReference>
<keyword evidence="5" id="KW-0808">Transferase</keyword>
<name>A0A426FNA3_9BURK</name>
<feature type="region of interest" description="Disordered" evidence="11">
    <location>
        <begin position="407"/>
        <end position="440"/>
    </location>
</feature>
<dbReference type="InterPro" id="IPR050428">
    <property type="entry name" value="TCS_sensor_his_kinase"/>
</dbReference>
<feature type="domain" description="Histidine kinase" evidence="13">
    <location>
        <begin position="182"/>
        <end position="397"/>
    </location>
</feature>
<comment type="caution">
    <text evidence="15">The sequence shown here is derived from an EMBL/GenBank/DDBJ whole genome shotgun (WGS) entry which is preliminary data.</text>
</comment>
<accession>A0A426FNA3</accession>
<keyword evidence="10 12" id="KW-0472">Membrane</keyword>